<dbReference type="PANTHER" id="PTHR30619">
    <property type="entry name" value="DNA INTERNALIZATION/COMPETENCE PROTEIN COMEC/REC2"/>
    <property type="match status" value="1"/>
</dbReference>
<organism evidence="1 2">
    <name type="scientific">Haloarcula rubripromontorii</name>
    <dbReference type="NCBI Taxonomy" id="1705562"/>
    <lineage>
        <taxon>Archaea</taxon>
        <taxon>Methanobacteriati</taxon>
        <taxon>Methanobacteriota</taxon>
        <taxon>Stenosarchaea group</taxon>
        <taxon>Halobacteria</taxon>
        <taxon>Halobacteriales</taxon>
        <taxon>Haloarculaceae</taxon>
        <taxon>Haloarcula</taxon>
    </lineage>
</organism>
<dbReference type="GO" id="GO:0016787">
    <property type="term" value="F:hydrolase activity"/>
    <property type="evidence" value="ECO:0007669"/>
    <property type="project" value="UniProtKB-KW"/>
</dbReference>
<dbReference type="PANTHER" id="PTHR30619:SF1">
    <property type="entry name" value="RECOMBINATION PROTEIN 2"/>
    <property type="match status" value="1"/>
</dbReference>
<proteinExistence type="predicted"/>
<dbReference type="EMBL" id="WOWB01000006">
    <property type="protein sequence ID" value="NLV08271.1"/>
    <property type="molecule type" value="Genomic_DNA"/>
</dbReference>
<accession>A0A847UBN1</accession>
<gene>
    <name evidence="1" type="ORF">GOC83_19320</name>
</gene>
<evidence type="ECO:0000313" key="1">
    <source>
        <dbReference type="EMBL" id="NLV08271.1"/>
    </source>
</evidence>
<keyword evidence="1" id="KW-0378">Hydrolase</keyword>
<dbReference type="SUPFAM" id="SSF56281">
    <property type="entry name" value="Metallo-hydrolase/oxidoreductase"/>
    <property type="match status" value="1"/>
</dbReference>
<dbReference type="Proteomes" id="UP000610611">
    <property type="component" value="Unassembled WGS sequence"/>
</dbReference>
<sequence>MKPNDRLEVHFLNVDHGDCTIIRHPGDEHRSKGRVSFIDINDWKDKRPDDEEESIAALSKHLNSLNLTAANSPGGLYQKQISQEDYAEEYLDDPLTYFRSDVAEQGQDIWRFISTHPDMDHLSGLARLCENEDISVFWDTNHEKDLSDADEWPPQYEEEDWDVYDEIRSGETEHNHLQPTRGSQQEYWDDDNIQILHPSPDFVEELNEENDGEDEPKYNDISFVLKLRTRAGSILLPGDAEADAWDEILDEWGEEVLEDVRILKASHHGREDGFHEEAVSVMDPEYVVVSVGPKPTTDAYQDYYQTCSDDTEIWSTRQYGTISFTISNRGGALIPACSEPDGIFDLPGE</sequence>
<reference evidence="1" key="1">
    <citation type="submission" date="2019-12" db="EMBL/GenBank/DDBJ databases">
        <title>The whole-genome sequencing of Haloarcula japonica strain pws8.</title>
        <authorList>
            <person name="Verma D.K."/>
            <person name="Gopal K."/>
            <person name="Prasad E.S."/>
        </authorList>
    </citation>
    <scope>NUCLEOTIDE SEQUENCE</scope>
    <source>
        <strain evidence="1">Pws8</strain>
    </source>
</reference>
<dbReference type="Gene3D" id="3.60.15.10">
    <property type="entry name" value="Ribonuclease Z/Hydroxyacylglutathione hydrolase-like"/>
    <property type="match status" value="1"/>
</dbReference>
<dbReference type="AlphaFoldDB" id="A0A847UBN1"/>
<comment type="caution">
    <text evidence="1">The sequence shown here is derived from an EMBL/GenBank/DDBJ whole genome shotgun (WGS) entry which is preliminary data.</text>
</comment>
<evidence type="ECO:0000313" key="2">
    <source>
        <dbReference type="Proteomes" id="UP000610611"/>
    </source>
</evidence>
<dbReference type="RefSeq" id="WP_170084533.1">
    <property type="nucleotide sequence ID" value="NZ_WOWB01000006.1"/>
</dbReference>
<name>A0A847UBN1_9EURY</name>
<dbReference type="InterPro" id="IPR036866">
    <property type="entry name" value="RibonucZ/Hydroxyglut_hydro"/>
</dbReference>
<protein>
    <submittedName>
        <fullName evidence="1">Hydrolase</fullName>
    </submittedName>
</protein>
<dbReference type="InterPro" id="IPR052159">
    <property type="entry name" value="Competence_DNA_uptake"/>
</dbReference>